<dbReference type="GO" id="GO:0046654">
    <property type="term" value="P:tetrahydrofolate biosynthetic process"/>
    <property type="evidence" value="ECO:0007669"/>
    <property type="project" value="UniProtKB-UniPathway"/>
</dbReference>
<proteinExistence type="inferred from homology"/>
<dbReference type="GO" id="GO:0016301">
    <property type="term" value="F:kinase activity"/>
    <property type="evidence" value="ECO:0007669"/>
    <property type="project" value="UniProtKB-KW"/>
</dbReference>
<keyword evidence="6" id="KW-0547">Nucleotide-binding</keyword>
<organism evidence="14 15">
    <name type="scientific">Thalassovita mangrovi</name>
    <dbReference type="NCBI Taxonomy" id="2692236"/>
    <lineage>
        <taxon>Bacteria</taxon>
        <taxon>Pseudomonadati</taxon>
        <taxon>Pseudomonadota</taxon>
        <taxon>Alphaproteobacteria</taxon>
        <taxon>Rhodobacterales</taxon>
        <taxon>Roseobacteraceae</taxon>
        <taxon>Thalassovita</taxon>
    </lineage>
</organism>
<dbReference type="GO" id="GO:0005524">
    <property type="term" value="F:ATP binding"/>
    <property type="evidence" value="ECO:0007669"/>
    <property type="project" value="UniProtKB-KW"/>
</dbReference>
<dbReference type="Pfam" id="PF01288">
    <property type="entry name" value="HPPK"/>
    <property type="match status" value="1"/>
</dbReference>
<gene>
    <name evidence="14" type="primary">folK</name>
    <name evidence="14" type="ORF">GR167_15675</name>
</gene>
<evidence type="ECO:0000256" key="8">
    <source>
        <dbReference type="ARBA" id="ARBA00022840"/>
    </source>
</evidence>
<comment type="pathway">
    <text evidence="1">Cofactor biosynthesis; tetrahydrofolate biosynthesis; 2-amino-4-hydroxy-6-hydroxymethyl-7,8-dihydropteridine diphosphate from 7,8-dihydroneopterin triphosphate: step 4/4.</text>
</comment>
<evidence type="ECO:0000313" key="15">
    <source>
        <dbReference type="Proteomes" id="UP000479043"/>
    </source>
</evidence>
<dbReference type="GO" id="GO:0046656">
    <property type="term" value="P:folic acid biosynthetic process"/>
    <property type="evidence" value="ECO:0007669"/>
    <property type="project" value="UniProtKB-KW"/>
</dbReference>
<name>A0A6L8LUF1_9RHOB</name>
<comment type="caution">
    <text evidence="14">The sequence shown here is derived from an EMBL/GenBank/DDBJ whole genome shotgun (WGS) entry which is preliminary data.</text>
</comment>
<reference evidence="14 15" key="1">
    <citation type="submission" date="2020-01" db="EMBL/GenBank/DDBJ databases">
        <authorList>
            <person name="Chen S."/>
        </authorList>
    </citation>
    <scope>NUCLEOTIDE SEQUENCE [LARGE SCALE GENOMIC DNA]</scope>
    <source>
        <strain evidence="14 15">GS-10</strain>
    </source>
</reference>
<evidence type="ECO:0000313" key="14">
    <source>
        <dbReference type="EMBL" id="MYM56759.1"/>
    </source>
</evidence>
<dbReference type="Proteomes" id="UP000479043">
    <property type="component" value="Unassembled WGS sequence"/>
</dbReference>
<evidence type="ECO:0000256" key="1">
    <source>
        <dbReference type="ARBA" id="ARBA00005051"/>
    </source>
</evidence>
<accession>A0A6L8LUF1</accession>
<evidence type="ECO:0000256" key="11">
    <source>
        <dbReference type="ARBA" id="ARBA00029766"/>
    </source>
</evidence>
<dbReference type="PANTHER" id="PTHR43071">
    <property type="entry name" value="2-AMINO-4-HYDROXY-6-HYDROXYMETHYLDIHYDROPTERIDINE PYROPHOSPHOKINASE"/>
    <property type="match status" value="1"/>
</dbReference>
<evidence type="ECO:0000256" key="7">
    <source>
        <dbReference type="ARBA" id="ARBA00022777"/>
    </source>
</evidence>
<dbReference type="Gene3D" id="3.30.70.560">
    <property type="entry name" value="7,8-Dihydro-6-hydroxymethylpterin-pyrophosphokinase HPPK"/>
    <property type="match status" value="1"/>
</dbReference>
<dbReference type="EMBL" id="WWEN01000007">
    <property type="protein sequence ID" value="MYM56759.1"/>
    <property type="molecule type" value="Genomic_DNA"/>
</dbReference>
<evidence type="ECO:0000256" key="10">
    <source>
        <dbReference type="ARBA" id="ARBA00029409"/>
    </source>
</evidence>
<keyword evidence="9" id="KW-0289">Folate biosynthesis</keyword>
<evidence type="ECO:0000256" key="9">
    <source>
        <dbReference type="ARBA" id="ARBA00022909"/>
    </source>
</evidence>
<evidence type="ECO:0000259" key="13">
    <source>
        <dbReference type="Pfam" id="PF01288"/>
    </source>
</evidence>
<dbReference type="SUPFAM" id="SSF55083">
    <property type="entry name" value="6-hydroxymethyl-7,8-dihydropterin pyrophosphokinase, HPPK"/>
    <property type="match status" value="1"/>
</dbReference>
<dbReference type="GO" id="GO:0003848">
    <property type="term" value="F:2-amino-4-hydroxy-6-hydroxymethyldihydropteridine diphosphokinase activity"/>
    <property type="evidence" value="ECO:0007669"/>
    <property type="project" value="UniProtKB-EC"/>
</dbReference>
<protein>
    <recommendedName>
        <fullName evidence="4">2-amino-4-hydroxy-6-hydroxymethyldihydropteridine pyrophosphokinase</fullName>
        <ecNumber evidence="3">2.7.6.3</ecNumber>
    </recommendedName>
    <alternativeName>
        <fullName evidence="11">6-hydroxymethyl-7,8-dihydropterin pyrophosphokinase</fullName>
    </alternativeName>
    <alternativeName>
        <fullName evidence="12">7,8-dihydro-6-hydroxymethylpterin-pyrophosphokinase</fullName>
    </alternativeName>
</protein>
<evidence type="ECO:0000256" key="4">
    <source>
        <dbReference type="ARBA" id="ARBA00016218"/>
    </source>
</evidence>
<evidence type="ECO:0000256" key="2">
    <source>
        <dbReference type="ARBA" id="ARBA00005810"/>
    </source>
</evidence>
<evidence type="ECO:0000256" key="12">
    <source>
        <dbReference type="ARBA" id="ARBA00033413"/>
    </source>
</evidence>
<keyword evidence="15" id="KW-1185">Reference proteome</keyword>
<comment type="function">
    <text evidence="10">Catalyzes the transfer of pyrophosphate from adenosine triphosphate (ATP) to 6-hydroxymethyl-7,8-dihydropterin, an enzymatic step in folate biosynthesis pathway.</text>
</comment>
<evidence type="ECO:0000256" key="3">
    <source>
        <dbReference type="ARBA" id="ARBA00013253"/>
    </source>
</evidence>
<keyword evidence="8" id="KW-0067">ATP-binding</keyword>
<comment type="similarity">
    <text evidence="2">Belongs to the HPPK family.</text>
</comment>
<dbReference type="NCBIfam" id="TIGR01498">
    <property type="entry name" value="folK"/>
    <property type="match status" value="1"/>
</dbReference>
<evidence type="ECO:0000256" key="5">
    <source>
        <dbReference type="ARBA" id="ARBA00022679"/>
    </source>
</evidence>
<evidence type="ECO:0000256" key="6">
    <source>
        <dbReference type="ARBA" id="ARBA00022741"/>
    </source>
</evidence>
<dbReference type="AlphaFoldDB" id="A0A6L8LUF1"/>
<keyword evidence="7 14" id="KW-0418">Kinase</keyword>
<dbReference type="InterPro" id="IPR000550">
    <property type="entry name" value="Hppk"/>
</dbReference>
<dbReference type="InterPro" id="IPR035907">
    <property type="entry name" value="Hppk_sf"/>
</dbReference>
<dbReference type="EC" id="2.7.6.3" evidence="3"/>
<dbReference type="UniPathway" id="UPA00077">
    <property type="reaction ID" value="UER00155"/>
</dbReference>
<sequence>MDGGQDTLIALGANLSHGDDLPADTLRKAIGMLAAGGIDVVAESRFFKTPCFPEGAGPDYVNAAIRCRTDLAPDEILQFLHKVEAEFSRVRLSRWGGRTLDLDIIAVDNHICPDRDTVRHWIDLPAEQQMQTAPDQLILPHPRLQDRAFVLVPLAEVAPGWKHPLLGKTVTEMCDELPEEARAEVIPL</sequence>
<dbReference type="CDD" id="cd00483">
    <property type="entry name" value="HPPK"/>
    <property type="match status" value="1"/>
</dbReference>
<keyword evidence="5 14" id="KW-0808">Transferase</keyword>
<dbReference type="PANTHER" id="PTHR43071:SF1">
    <property type="entry name" value="2-AMINO-4-HYDROXY-6-HYDROXYMETHYLDIHYDROPTERIDINE PYROPHOSPHOKINASE"/>
    <property type="match status" value="1"/>
</dbReference>
<feature type="domain" description="7,8-dihydro-6-hydroxymethylpterin-pyrophosphokinase" evidence="13">
    <location>
        <begin position="9"/>
        <end position="159"/>
    </location>
</feature>
<dbReference type="RefSeq" id="WP_160974665.1">
    <property type="nucleotide sequence ID" value="NZ_WWEN01000007.1"/>
</dbReference>